<dbReference type="GO" id="GO:0005737">
    <property type="term" value="C:cytoplasm"/>
    <property type="evidence" value="ECO:0007669"/>
    <property type="project" value="UniProtKB-SubCell"/>
</dbReference>
<dbReference type="Gene3D" id="3.30.2170.10">
    <property type="entry name" value="archaeoglobus fulgidus dsm 4304 superfamily"/>
    <property type="match status" value="1"/>
</dbReference>
<comment type="catalytic activity">
    <reaction evidence="6">
        <text>Endonucleolytic cleavage at apurinic or apyrimidinic sites to products with a 5'-phosphate.</text>
        <dbReference type="EC" id="3.1.21.7"/>
    </reaction>
</comment>
<protein>
    <recommendedName>
        <fullName evidence="6">Endonuclease V</fullName>
        <ecNumber evidence="6">3.1.21.7</ecNumber>
    </recommendedName>
    <alternativeName>
        <fullName evidence="6">Deoxyinosine 3'endonuclease</fullName>
    </alternativeName>
    <alternativeName>
        <fullName evidence="6">Deoxyribonuclease V</fullName>
        <shortName evidence="6">DNase V</shortName>
    </alternativeName>
</protein>
<dbReference type="GO" id="GO:0003727">
    <property type="term" value="F:single-stranded RNA binding"/>
    <property type="evidence" value="ECO:0007669"/>
    <property type="project" value="TreeGrafter"/>
</dbReference>
<feature type="binding site" evidence="6">
    <location>
        <position position="41"/>
    </location>
    <ligand>
        <name>Mg(2+)</name>
        <dbReference type="ChEBI" id="CHEBI:18420"/>
    </ligand>
</feature>
<dbReference type="InterPro" id="IPR007581">
    <property type="entry name" value="Endonuclease-V"/>
</dbReference>
<reference evidence="7 8" key="1">
    <citation type="submission" date="2018-05" db="EMBL/GenBank/DDBJ databases">
        <title>Spiribacter halobius sp. nov., a moderately halophilic bacterium isolated from marine solar saltern.</title>
        <authorList>
            <person name="Zheng W.-S."/>
            <person name="Lu D.-C."/>
            <person name="Du Z.-J."/>
        </authorList>
    </citation>
    <scope>NUCLEOTIDE SEQUENCE [LARGE SCALE GENOMIC DNA]</scope>
    <source>
        <strain evidence="7 8">E85</strain>
    </source>
</reference>
<evidence type="ECO:0000256" key="1">
    <source>
        <dbReference type="ARBA" id="ARBA00004496"/>
    </source>
</evidence>
<sequence length="219" mass="23531">MNATTEWPTDPAEARALQTRLARKVRLGPAPESVQLIAGVDTGFADAGRTARAAVVVMRWPGLEPVAEMVAERPTPMPYVPGLLSFRELPAVLDALERLAMTPDLVLCDGQGIAHPRRLGIAAHLGVITGFATIGVGKSRLVGTHAEPDIGKGAWAPLMDGAERIGTVLRTRAGVRPLWVSPGHRVDHDGAADWVLACCRRYRLPEPIRAADRLASRRP</sequence>
<dbReference type="RefSeq" id="WP_109678619.1">
    <property type="nucleotide sequence ID" value="NZ_CP086615.1"/>
</dbReference>
<evidence type="ECO:0000313" key="7">
    <source>
        <dbReference type="EMBL" id="PWG63119.1"/>
    </source>
</evidence>
<evidence type="ECO:0000256" key="6">
    <source>
        <dbReference type="HAMAP-Rule" id="MF_00801"/>
    </source>
</evidence>
<dbReference type="Pfam" id="PF04493">
    <property type="entry name" value="Endonuclease_5"/>
    <property type="match status" value="1"/>
</dbReference>
<evidence type="ECO:0000256" key="3">
    <source>
        <dbReference type="ARBA" id="ARBA00022722"/>
    </source>
</evidence>
<gene>
    <name evidence="6" type="primary">nfi</name>
    <name evidence="7" type="ORF">DEM34_09720</name>
</gene>
<dbReference type="Proteomes" id="UP000245474">
    <property type="component" value="Unassembled WGS sequence"/>
</dbReference>
<dbReference type="GO" id="GO:0006281">
    <property type="term" value="P:DNA repair"/>
    <property type="evidence" value="ECO:0007669"/>
    <property type="project" value="UniProtKB-UniRule"/>
</dbReference>
<comment type="function">
    <text evidence="6">DNA repair enzyme involved in the repair of deaminated bases. Selectively cleaves double-stranded DNA at the second phosphodiester bond 3' to a deoxyinosine leaving behind the intact lesion on the nicked DNA.</text>
</comment>
<dbReference type="HAMAP" id="MF_00801">
    <property type="entry name" value="Endonuclease_5"/>
    <property type="match status" value="1"/>
</dbReference>
<comment type="caution">
    <text evidence="7">The sequence shown here is derived from an EMBL/GenBank/DDBJ whole genome shotgun (WGS) entry which is preliminary data.</text>
</comment>
<comment type="similarity">
    <text evidence="6">Belongs to the endonuclease V family.</text>
</comment>
<keyword evidence="3 6" id="KW-0540">Nuclease</keyword>
<keyword evidence="8" id="KW-1185">Reference proteome</keyword>
<accession>A0A2U2N2A3</accession>
<evidence type="ECO:0000256" key="4">
    <source>
        <dbReference type="ARBA" id="ARBA00022759"/>
    </source>
</evidence>
<keyword evidence="6" id="KW-0479">Metal-binding</keyword>
<dbReference type="PANTHER" id="PTHR28511:SF1">
    <property type="entry name" value="ENDONUCLEASE V"/>
    <property type="match status" value="1"/>
</dbReference>
<organism evidence="7 8">
    <name type="scientific">Sediminicurvatus halobius</name>
    <dbReference type="NCBI Taxonomy" id="2182432"/>
    <lineage>
        <taxon>Bacteria</taxon>
        <taxon>Pseudomonadati</taxon>
        <taxon>Pseudomonadota</taxon>
        <taxon>Gammaproteobacteria</taxon>
        <taxon>Chromatiales</taxon>
        <taxon>Ectothiorhodospiraceae</taxon>
        <taxon>Sediminicurvatus</taxon>
    </lineage>
</organism>
<dbReference type="NCBIfam" id="NF008629">
    <property type="entry name" value="PRK11617.1"/>
    <property type="match status" value="1"/>
</dbReference>
<keyword evidence="4 6" id="KW-0255">Endonuclease</keyword>
<feature type="binding site" evidence="6">
    <location>
        <position position="109"/>
    </location>
    <ligand>
        <name>Mg(2+)</name>
        <dbReference type="ChEBI" id="CHEBI:18420"/>
    </ligand>
</feature>
<evidence type="ECO:0000256" key="5">
    <source>
        <dbReference type="ARBA" id="ARBA00022801"/>
    </source>
</evidence>
<proteinExistence type="inferred from homology"/>
<dbReference type="GO" id="GO:0000287">
    <property type="term" value="F:magnesium ion binding"/>
    <property type="evidence" value="ECO:0007669"/>
    <property type="project" value="UniProtKB-UniRule"/>
</dbReference>
<dbReference type="AlphaFoldDB" id="A0A2U2N2A3"/>
<keyword evidence="5 6" id="KW-0378">Hydrolase</keyword>
<keyword evidence="6" id="KW-0460">Magnesium</keyword>
<feature type="site" description="Interaction with target DNA" evidence="6">
    <location>
        <position position="79"/>
    </location>
</feature>
<evidence type="ECO:0000313" key="8">
    <source>
        <dbReference type="Proteomes" id="UP000245474"/>
    </source>
</evidence>
<dbReference type="OrthoDB" id="9790916at2"/>
<dbReference type="CDD" id="cd06559">
    <property type="entry name" value="Endonuclease_V"/>
    <property type="match status" value="1"/>
</dbReference>
<keyword evidence="2 6" id="KW-0963">Cytoplasm</keyword>
<evidence type="ECO:0000256" key="2">
    <source>
        <dbReference type="ARBA" id="ARBA00022490"/>
    </source>
</evidence>
<name>A0A2U2N2A3_9GAMM</name>
<dbReference type="PANTHER" id="PTHR28511">
    <property type="entry name" value="ENDONUCLEASE V"/>
    <property type="match status" value="1"/>
</dbReference>
<comment type="cofactor">
    <cofactor evidence="6">
        <name>Mg(2+)</name>
        <dbReference type="ChEBI" id="CHEBI:18420"/>
    </cofactor>
</comment>
<keyword evidence="6" id="KW-0234">DNA repair</keyword>
<dbReference type="EC" id="3.1.21.7" evidence="6"/>
<comment type="subcellular location">
    <subcellularLocation>
        <location evidence="1 6">Cytoplasm</location>
    </subcellularLocation>
</comment>
<keyword evidence="6" id="KW-0227">DNA damage</keyword>
<dbReference type="EMBL" id="QFFI01000013">
    <property type="protein sequence ID" value="PWG63119.1"/>
    <property type="molecule type" value="Genomic_DNA"/>
</dbReference>
<dbReference type="GO" id="GO:0016891">
    <property type="term" value="F:RNA endonuclease activity producing 5'-phosphomonoesters, hydrolytic mechanism"/>
    <property type="evidence" value="ECO:0007669"/>
    <property type="project" value="TreeGrafter"/>
</dbReference>
<dbReference type="GO" id="GO:0043737">
    <property type="term" value="F:deoxyribonuclease V activity"/>
    <property type="evidence" value="ECO:0007669"/>
    <property type="project" value="UniProtKB-UniRule"/>
</dbReference>